<evidence type="ECO:0000313" key="1">
    <source>
        <dbReference type="EMBL" id="KIM72606.1"/>
    </source>
</evidence>
<reference evidence="2" key="2">
    <citation type="submission" date="2015-01" db="EMBL/GenBank/DDBJ databases">
        <title>Evolutionary Origins and Diversification of the Mycorrhizal Mutualists.</title>
        <authorList>
            <consortium name="DOE Joint Genome Institute"/>
            <consortium name="Mycorrhizal Genomics Consortium"/>
            <person name="Kohler A."/>
            <person name="Kuo A."/>
            <person name="Nagy L.G."/>
            <person name="Floudas D."/>
            <person name="Copeland A."/>
            <person name="Barry K.W."/>
            <person name="Cichocki N."/>
            <person name="Veneault-Fourrey C."/>
            <person name="LaButti K."/>
            <person name="Lindquist E.A."/>
            <person name="Lipzen A."/>
            <person name="Lundell T."/>
            <person name="Morin E."/>
            <person name="Murat C."/>
            <person name="Riley R."/>
            <person name="Ohm R."/>
            <person name="Sun H."/>
            <person name="Tunlid A."/>
            <person name="Henrissat B."/>
            <person name="Grigoriev I.V."/>
            <person name="Hibbett D.S."/>
            <person name="Martin F."/>
        </authorList>
    </citation>
    <scope>NUCLEOTIDE SEQUENCE [LARGE SCALE GENOMIC DNA]</scope>
    <source>
        <strain evidence="2">F 1598</strain>
    </source>
</reference>
<evidence type="ECO:0000313" key="2">
    <source>
        <dbReference type="Proteomes" id="UP000054166"/>
    </source>
</evidence>
<dbReference type="HOGENOM" id="CLU_1321348_0_0_1"/>
<sequence>MRTVREVLQLKSHIDSTFDLHGNGLSISEDTVLIPGVPSFDTGEAIVDVAQGLPPDSFYMVMLFSPIASQRGLLKHEINKTVVDQRYLEVANKRCHPWPPFTEKLDQLACQITTLSRRVDIQNDVIAELSAHNTSLIANNAALRANNVALRANNAALGAYNAGRDARLSILEDDNQVIWGAIDRQTSTLHKLQCHVLLDEARKKIIKA</sequence>
<keyword evidence="2" id="KW-1185">Reference proteome</keyword>
<dbReference type="EMBL" id="KN833119">
    <property type="protein sequence ID" value="KIM72606.1"/>
    <property type="molecule type" value="Genomic_DNA"/>
</dbReference>
<proteinExistence type="predicted"/>
<gene>
    <name evidence="1" type="ORF">PILCRDRAFT_15981</name>
</gene>
<dbReference type="Proteomes" id="UP000054166">
    <property type="component" value="Unassembled WGS sequence"/>
</dbReference>
<organism evidence="1 2">
    <name type="scientific">Piloderma croceum (strain F 1598)</name>
    <dbReference type="NCBI Taxonomy" id="765440"/>
    <lineage>
        <taxon>Eukaryota</taxon>
        <taxon>Fungi</taxon>
        <taxon>Dikarya</taxon>
        <taxon>Basidiomycota</taxon>
        <taxon>Agaricomycotina</taxon>
        <taxon>Agaricomycetes</taxon>
        <taxon>Agaricomycetidae</taxon>
        <taxon>Atheliales</taxon>
        <taxon>Atheliaceae</taxon>
        <taxon>Piloderma</taxon>
    </lineage>
</organism>
<accession>A0A0C3EY23</accession>
<name>A0A0C3EY23_PILCF</name>
<protein>
    <submittedName>
        <fullName evidence="1">Uncharacterized protein</fullName>
    </submittedName>
</protein>
<dbReference type="AlphaFoldDB" id="A0A0C3EY23"/>
<reference evidence="1 2" key="1">
    <citation type="submission" date="2014-04" db="EMBL/GenBank/DDBJ databases">
        <authorList>
            <consortium name="DOE Joint Genome Institute"/>
            <person name="Kuo A."/>
            <person name="Tarkka M."/>
            <person name="Buscot F."/>
            <person name="Kohler A."/>
            <person name="Nagy L.G."/>
            <person name="Floudas D."/>
            <person name="Copeland A."/>
            <person name="Barry K.W."/>
            <person name="Cichocki N."/>
            <person name="Veneault-Fourrey C."/>
            <person name="LaButti K."/>
            <person name="Lindquist E.A."/>
            <person name="Lipzen A."/>
            <person name="Lundell T."/>
            <person name="Morin E."/>
            <person name="Murat C."/>
            <person name="Sun H."/>
            <person name="Tunlid A."/>
            <person name="Henrissat B."/>
            <person name="Grigoriev I.V."/>
            <person name="Hibbett D.S."/>
            <person name="Martin F."/>
            <person name="Nordberg H.P."/>
            <person name="Cantor M.N."/>
            <person name="Hua S.X."/>
        </authorList>
    </citation>
    <scope>NUCLEOTIDE SEQUENCE [LARGE SCALE GENOMIC DNA]</scope>
    <source>
        <strain evidence="1 2">F 1598</strain>
    </source>
</reference>
<dbReference type="InParanoid" id="A0A0C3EY23"/>